<keyword evidence="2" id="KW-1185">Reference proteome</keyword>
<evidence type="ECO:0000313" key="2">
    <source>
        <dbReference type="Proteomes" id="UP000658127"/>
    </source>
</evidence>
<gene>
    <name evidence="1" type="ORF">GCM10011610_00980</name>
</gene>
<organism evidence="1 2">
    <name type="scientific">Nocardia rhizosphaerihabitans</name>
    <dbReference type="NCBI Taxonomy" id="1691570"/>
    <lineage>
        <taxon>Bacteria</taxon>
        <taxon>Bacillati</taxon>
        <taxon>Actinomycetota</taxon>
        <taxon>Actinomycetes</taxon>
        <taxon>Mycobacteriales</taxon>
        <taxon>Nocardiaceae</taxon>
        <taxon>Nocardia</taxon>
    </lineage>
</organism>
<reference evidence="2" key="1">
    <citation type="journal article" date="2019" name="Int. J. Syst. Evol. Microbiol.">
        <title>The Global Catalogue of Microorganisms (GCM) 10K type strain sequencing project: providing services to taxonomists for standard genome sequencing and annotation.</title>
        <authorList>
            <consortium name="The Broad Institute Genomics Platform"/>
            <consortium name="The Broad Institute Genome Sequencing Center for Infectious Disease"/>
            <person name="Wu L."/>
            <person name="Ma J."/>
        </authorList>
    </citation>
    <scope>NUCLEOTIDE SEQUENCE [LARGE SCALE GENOMIC DNA]</scope>
    <source>
        <strain evidence="2">CGMCC 4.7329</strain>
    </source>
</reference>
<dbReference type="RefSeq" id="WP_189022606.1">
    <property type="nucleotide sequence ID" value="NZ_BMNE01000001.1"/>
</dbReference>
<proteinExistence type="predicted"/>
<sequence>MTASVEVIAGILARSNDRIEWVAARSAAVVPVEMHTRGAVAVVVDAALTHCPLAWSIPATGPDQLLDDAVGMPGFTSSVRAAVGDHALDWDTPVLAAAWAHLAEVIAVRRWLPRPMNEAILELDQALAATQAGDCDALTRLLPMADTTLDDLVDYCRSDNRPSAVTERVVELLKATSTPERPSQYLAAIASLTIGNAVADETLIHALAQWGGYDADHQRSNIALHAGETQTTSTASDADLLGYAAIDPILVPARVFEWRGADVPELRLARTSDPDRVTLTARLAAHCDPFSEEAENLLAFATDAHSGHLISVSPMTVMNDLSALTAAMSCQGHPPANLRFGVTSADTLVDTTRTDLTGRTLVRADRLMLQAWAAVRHAATILQLAAPDPVALATAEYAATALRQQARSDASAANYALRVLARDMDHADPRLVHLDARSDAIREFVNRKLTAPVSSVDALTLAELLPPQSADTAL</sequence>
<comment type="caution">
    <text evidence="1">The sequence shown here is derived from an EMBL/GenBank/DDBJ whole genome shotgun (WGS) entry which is preliminary data.</text>
</comment>
<accession>A0ABQ2K6K8</accession>
<name>A0ABQ2K6K8_9NOCA</name>
<dbReference type="EMBL" id="BMNE01000001">
    <property type="protein sequence ID" value="GGN66230.1"/>
    <property type="molecule type" value="Genomic_DNA"/>
</dbReference>
<evidence type="ECO:0000313" key="1">
    <source>
        <dbReference type="EMBL" id="GGN66230.1"/>
    </source>
</evidence>
<protein>
    <submittedName>
        <fullName evidence="1">Uncharacterized protein</fullName>
    </submittedName>
</protein>
<dbReference type="Proteomes" id="UP000658127">
    <property type="component" value="Unassembled WGS sequence"/>
</dbReference>